<evidence type="ECO:0000313" key="3">
    <source>
        <dbReference type="Proteomes" id="UP000649617"/>
    </source>
</evidence>
<gene>
    <name evidence="2" type="ORF">SPIL2461_LOCUS10921</name>
</gene>
<sequence length="111" mass="12099">MTGPMMWIAMQDLMQVALVVACVFAGWSLQTSACSFLLQRMTHPLKKTVDFAADHDGSDSTEEDNVCCSDCREVFVQDEDIPQGLKILEQYGAFGAAPGAWTSRVAHKAVA</sequence>
<dbReference type="AlphaFoldDB" id="A0A812RPG9"/>
<name>A0A812RPG9_SYMPI</name>
<feature type="chain" id="PRO_5032713948" evidence="1">
    <location>
        <begin position="22"/>
        <end position="111"/>
    </location>
</feature>
<protein>
    <submittedName>
        <fullName evidence="2">Uncharacterized protein</fullName>
    </submittedName>
</protein>
<keyword evidence="3" id="KW-1185">Reference proteome</keyword>
<dbReference type="OrthoDB" id="407347at2759"/>
<organism evidence="2 3">
    <name type="scientific">Symbiodinium pilosum</name>
    <name type="common">Dinoflagellate</name>
    <dbReference type="NCBI Taxonomy" id="2952"/>
    <lineage>
        <taxon>Eukaryota</taxon>
        <taxon>Sar</taxon>
        <taxon>Alveolata</taxon>
        <taxon>Dinophyceae</taxon>
        <taxon>Suessiales</taxon>
        <taxon>Symbiodiniaceae</taxon>
        <taxon>Symbiodinium</taxon>
    </lineage>
</organism>
<evidence type="ECO:0000256" key="1">
    <source>
        <dbReference type="SAM" id="SignalP"/>
    </source>
</evidence>
<keyword evidence="1" id="KW-0732">Signal</keyword>
<accession>A0A812RPG9</accession>
<comment type="caution">
    <text evidence="2">The sequence shown here is derived from an EMBL/GenBank/DDBJ whole genome shotgun (WGS) entry which is preliminary data.</text>
</comment>
<dbReference type="EMBL" id="CAJNIZ010021057">
    <property type="protein sequence ID" value="CAE7447616.1"/>
    <property type="molecule type" value="Genomic_DNA"/>
</dbReference>
<proteinExistence type="predicted"/>
<evidence type="ECO:0000313" key="2">
    <source>
        <dbReference type="EMBL" id="CAE7447616.1"/>
    </source>
</evidence>
<reference evidence="2" key="1">
    <citation type="submission" date="2021-02" db="EMBL/GenBank/DDBJ databases">
        <authorList>
            <person name="Dougan E. K."/>
            <person name="Rhodes N."/>
            <person name="Thang M."/>
            <person name="Chan C."/>
        </authorList>
    </citation>
    <scope>NUCLEOTIDE SEQUENCE</scope>
</reference>
<dbReference type="Proteomes" id="UP000649617">
    <property type="component" value="Unassembled WGS sequence"/>
</dbReference>
<feature type="signal peptide" evidence="1">
    <location>
        <begin position="1"/>
        <end position="21"/>
    </location>
</feature>